<organism evidence="1 2">
    <name type="scientific">Mesorhizobium muleiense</name>
    <dbReference type="NCBI Taxonomy" id="1004279"/>
    <lineage>
        <taxon>Bacteria</taxon>
        <taxon>Pseudomonadati</taxon>
        <taxon>Pseudomonadota</taxon>
        <taxon>Alphaproteobacteria</taxon>
        <taxon>Hyphomicrobiales</taxon>
        <taxon>Phyllobacteriaceae</taxon>
        <taxon>Mesorhizobium</taxon>
    </lineage>
</organism>
<keyword evidence="2" id="KW-1185">Reference proteome</keyword>
<evidence type="ECO:0000313" key="2">
    <source>
        <dbReference type="Proteomes" id="UP000198894"/>
    </source>
</evidence>
<dbReference type="AlphaFoldDB" id="A0A1G8LAJ8"/>
<protein>
    <submittedName>
        <fullName evidence="1">Uncharacterized protein</fullName>
    </submittedName>
</protein>
<sequence>MLALAKVRCVVGDAIGTLTLNIKGDRYTVESSKGERDWLEAIDIEQWLFLPKIIAGEVDVFPSERREAVEEM</sequence>
<dbReference type="Proteomes" id="UP000198894">
    <property type="component" value="Unassembled WGS sequence"/>
</dbReference>
<name>A0A1G8LAJ8_9HYPH</name>
<reference evidence="2" key="1">
    <citation type="submission" date="2016-10" db="EMBL/GenBank/DDBJ databases">
        <authorList>
            <person name="Varghese N."/>
            <person name="Submissions S."/>
        </authorList>
    </citation>
    <scope>NUCLEOTIDE SEQUENCE [LARGE SCALE GENOMIC DNA]</scope>
    <source>
        <strain evidence="2">CGMCC 1.11022</strain>
    </source>
</reference>
<dbReference type="EMBL" id="FNEE01000002">
    <property type="protein sequence ID" value="SDI52230.1"/>
    <property type="molecule type" value="Genomic_DNA"/>
</dbReference>
<accession>A0A1G8LAJ8</accession>
<proteinExistence type="predicted"/>
<evidence type="ECO:0000313" key="1">
    <source>
        <dbReference type="EMBL" id="SDI52230.1"/>
    </source>
</evidence>
<gene>
    <name evidence="1" type="ORF">SAMN05428953_102182</name>
</gene>